<name>A0ABX0J3I8_9BACL</name>
<dbReference type="RefSeq" id="WP_166147383.1">
    <property type="nucleotide sequence ID" value="NZ_JAAOIW010000002.1"/>
</dbReference>
<proteinExistence type="predicted"/>
<dbReference type="Pfam" id="PF14149">
    <property type="entry name" value="YhfH"/>
    <property type="match status" value="1"/>
</dbReference>
<dbReference type="InterPro" id="IPR025432">
    <property type="entry name" value="YhfH-like"/>
</dbReference>
<dbReference type="Proteomes" id="UP001165962">
    <property type="component" value="Unassembled WGS sequence"/>
</dbReference>
<reference evidence="1" key="1">
    <citation type="submission" date="2020-03" db="EMBL/GenBank/DDBJ databases">
        <title>Draft sequencing of Paenibacilllus sp. S3N08.</title>
        <authorList>
            <person name="Kim D.-U."/>
        </authorList>
    </citation>
    <scope>NUCLEOTIDE SEQUENCE</scope>
    <source>
        <strain evidence="1">S3N08</strain>
    </source>
</reference>
<evidence type="ECO:0000313" key="2">
    <source>
        <dbReference type="Proteomes" id="UP001165962"/>
    </source>
</evidence>
<organism evidence="1 2">
    <name type="scientific">Paenibacillus agricola</name>
    <dbReference type="NCBI Taxonomy" id="2716264"/>
    <lineage>
        <taxon>Bacteria</taxon>
        <taxon>Bacillati</taxon>
        <taxon>Bacillota</taxon>
        <taxon>Bacilli</taxon>
        <taxon>Bacillales</taxon>
        <taxon>Paenibacillaceae</taxon>
        <taxon>Paenibacillus</taxon>
    </lineage>
</organism>
<accession>A0ABX0J3I8</accession>
<evidence type="ECO:0000313" key="1">
    <source>
        <dbReference type="EMBL" id="NHN29427.1"/>
    </source>
</evidence>
<sequence length="65" mass="7293">MLMRTTEFYESLPAKCCDTCNETMEEMADCYSSTCIKCQGITFYPLSPLAATGEALPIMKRPLIE</sequence>
<dbReference type="EMBL" id="JAAOIW010000002">
    <property type="protein sequence ID" value="NHN29427.1"/>
    <property type="molecule type" value="Genomic_DNA"/>
</dbReference>
<protein>
    <submittedName>
        <fullName evidence="1">YhfH family protein</fullName>
    </submittedName>
</protein>
<gene>
    <name evidence="1" type="ORF">G9U52_06230</name>
</gene>
<comment type="caution">
    <text evidence="1">The sequence shown here is derived from an EMBL/GenBank/DDBJ whole genome shotgun (WGS) entry which is preliminary data.</text>
</comment>
<keyword evidence="2" id="KW-1185">Reference proteome</keyword>